<protein>
    <submittedName>
        <fullName evidence="2">Uncharacterized protein</fullName>
    </submittedName>
</protein>
<evidence type="ECO:0000256" key="1">
    <source>
        <dbReference type="SAM" id="SignalP"/>
    </source>
</evidence>
<dbReference type="Proteomes" id="UP000094444">
    <property type="component" value="Unassembled WGS sequence"/>
</dbReference>
<feature type="signal peptide" evidence="1">
    <location>
        <begin position="1"/>
        <end position="21"/>
    </location>
</feature>
<reference evidence="2" key="1">
    <citation type="submission" date="2017-09" db="EMBL/GenBank/DDBJ databases">
        <title>Polyketide synthases of a Diaporthe helianthi virulent isolate.</title>
        <authorList>
            <person name="Baroncelli R."/>
        </authorList>
    </citation>
    <scope>NUCLEOTIDE SEQUENCE [LARGE SCALE GENOMIC DNA]</scope>
    <source>
        <strain evidence="2">7/96</strain>
    </source>
</reference>
<sequence length="76" mass="8370">MRFTQTFVAVAMAACSVSALAVPVSGETGKRGDASVDYIYTQKETEKRGDASVDYIYTQKETEKRGDASVDYIYTQ</sequence>
<accession>A0A2P5HK71</accession>
<keyword evidence="1" id="KW-0732">Signal</keyword>
<name>A0A2P5HK71_DIAHE</name>
<dbReference type="AlphaFoldDB" id="A0A2P5HK71"/>
<feature type="chain" id="PRO_5015114654" evidence="1">
    <location>
        <begin position="22"/>
        <end position="76"/>
    </location>
</feature>
<gene>
    <name evidence="2" type="ORF">DHEL01_v210968</name>
</gene>
<evidence type="ECO:0000313" key="2">
    <source>
        <dbReference type="EMBL" id="POS70636.1"/>
    </source>
</evidence>
<dbReference type="InParanoid" id="A0A2P5HK71"/>
<comment type="caution">
    <text evidence="2">The sequence shown here is derived from an EMBL/GenBank/DDBJ whole genome shotgun (WGS) entry which is preliminary data.</text>
</comment>
<proteinExistence type="predicted"/>
<dbReference type="EMBL" id="MAVT02001553">
    <property type="protein sequence ID" value="POS70636.1"/>
    <property type="molecule type" value="Genomic_DNA"/>
</dbReference>
<keyword evidence="3" id="KW-1185">Reference proteome</keyword>
<organism evidence="2 3">
    <name type="scientific">Diaporthe helianthi</name>
    <dbReference type="NCBI Taxonomy" id="158607"/>
    <lineage>
        <taxon>Eukaryota</taxon>
        <taxon>Fungi</taxon>
        <taxon>Dikarya</taxon>
        <taxon>Ascomycota</taxon>
        <taxon>Pezizomycotina</taxon>
        <taxon>Sordariomycetes</taxon>
        <taxon>Sordariomycetidae</taxon>
        <taxon>Diaporthales</taxon>
        <taxon>Diaporthaceae</taxon>
        <taxon>Diaporthe</taxon>
    </lineage>
</organism>
<evidence type="ECO:0000313" key="3">
    <source>
        <dbReference type="Proteomes" id="UP000094444"/>
    </source>
</evidence>
<dbReference type="PROSITE" id="PS51257">
    <property type="entry name" value="PROKAR_LIPOPROTEIN"/>
    <property type="match status" value="1"/>
</dbReference>